<sequence length="259" mass="28726">MNGIEAIIAGFIQGTIEWLPISSEAQTMLFMLNQLNMDPQTALSYAFYLHVGTMFAVVIKFKNEFYSVLKNFSINHKMTRILIFATIFTGFTALPLYFALKMVSFENSAATFTLLIGLMLIFTGLIMKKTGAFGDKDTQNLSDKDIVILGMAQGFAIIPGISRSGVTVATLLARNVKQESALVISFLISVPATICIFCVDIDSIRLIPPGTMFLLTVSSFVFGYISMDFLLKFARKTPFWIFCIFLGLVTVVFVLIGYI</sequence>
<feature type="transmembrane region" description="Helical" evidence="12">
    <location>
        <begin position="109"/>
        <end position="126"/>
    </location>
</feature>
<dbReference type="GeneID" id="85229758"/>
<dbReference type="InterPro" id="IPR003824">
    <property type="entry name" value="UppP"/>
</dbReference>
<dbReference type="PANTHER" id="PTHR30622:SF2">
    <property type="entry name" value="UNDECAPRENYL-DIPHOSPHATASE"/>
    <property type="match status" value="1"/>
</dbReference>
<evidence type="ECO:0000256" key="2">
    <source>
        <dbReference type="ARBA" id="ARBA00010621"/>
    </source>
</evidence>
<evidence type="ECO:0000256" key="10">
    <source>
        <dbReference type="ARBA" id="ARBA00032707"/>
    </source>
</evidence>
<evidence type="ECO:0000256" key="1">
    <source>
        <dbReference type="ARBA" id="ARBA00004651"/>
    </source>
</evidence>
<comment type="similarity">
    <text evidence="2">Belongs to the UppP family.</text>
</comment>
<evidence type="ECO:0000256" key="8">
    <source>
        <dbReference type="ARBA" id="ARBA00022989"/>
    </source>
</evidence>
<accession>A0AA97FDM8</accession>
<keyword evidence="6 12" id="KW-0812">Transmembrane</keyword>
<feature type="transmembrane region" description="Helical" evidence="12">
    <location>
        <begin position="146"/>
        <end position="162"/>
    </location>
</feature>
<reference evidence="13 14" key="1">
    <citation type="submission" date="2019-09" db="EMBL/GenBank/DDBJ databases">
        <title>The complete genome of Methanoplanus sp. FWC-SCC4.</title>
        <authorList>
            <person name="Chen S.-C."/>
            <person name="Zhou Y.-Z."/>
            <person name="Lai M.-C."/>
        </authorList>
    </citation>
    <scope>NUCLEOTIDE SEQUENCE [LARGE SCALE GENOMIC DNA]</scope>
    <source>
        <strain evidence="13 14">FWC-SCC4</strain>
    </source>
</reference>
<evidence type="ECO:0000313" key="13">
    <source>
        <dbReference type="EMBL" id="WOF16338.1"/>
    </source>
</evidence>
<keyword evidence="7" id="KW-0378">Hydrolase</keyword>
<feature type="transmembrane region" description="Helical" evidence="12">
    <location>
        <begin position="239"/>
        <end position="258"/>
    </location>
</feature>
<dbReference type="KEGG" id="mefw:F1737_06220"/>
<evidence type="ECO:0000256" key="7">
    <source>
        <dbReference type="ARBA" id="ARBA00022801"/>
    </source>
</evidence>
<feature type="transmembrane region" description="Helical" evidence="12">
    <location>
        <begin position="182"/>
        <end position="199"/>
    </location>
</feature>
<feature type="transmembrane region" description="Helical" evidence="12">
    <location>
        <begin position="42"/>
        <end position="61"/>
    </location>
</feature>
<evidence type="ECO:0000256" key="12">
    <source>
        <dbReference type="SAM" id="Phobius"/>
    </source>
</evidence>
<gene>
    <name evidence="13" type="ORF">F1737_06220</name>
</gene>
<dbReference type="PANTHER" id="PTHR30622">
    <property type="entry name" value="UNDECAPRENYL-DIPHOSPHATASE"/>
    <property type="match status" value="1"/>
</dbReference>
<dbReference type="Proteomes" id="UP001301797">
    <property type="component" value="Chromosome"/>
</dbReference>
<proteinExistence type="inferred from homology"/>
<name>A0AA97FDM8_9EURY</name>
<dbReference type="GO" id="GO:0005886">
    <property type="term" value="C:plasma membrane"/>
    <property type="evidence" value="ECO:0007669"/>
    <property type="project" value="UniProtKB-SubCell"/>
</dbReference>
<keyword evidence="14" id="KW-1185">Reference proteome</keyword>
<evidence type="ECO:0000313" key="14">
    <source>
        <dbReference type="Proteomes" id="UP001301797"/>
    </source>
</evidence>
<comment type="catalytic activity">
    <reaction evidence="11">
        <text>di-trans,octa-cis-undecaprenyl diphosphate + H2O = di-trans,octa-cis-undecaprenyl phosphate + phosphate + H(+)</text>
        <dbReference type="Rhea" id="RHEA:28094"/>
        <dbReference type="ChEBI" id="CHEBI:15377"/>
        <dbReference type="ChEBI" id="CHEBI:15378"/>
        <dbReference type="ChEBI" id="CHEBI:43474"/>
        <dbReference type="ChEBI" id="CHEBI:58405"/>
        <dbReference type="ChEBI" id="CHEBI:60392"/>
        <dbReference type="EC" id="3.6.1.27"/>
    </reaction>
</comment>
<comment type="subcellular location">
    <subcellularLocation>
        <location evidence="1">Cell membrane</location>
        <topology evidence="1">Multi-pass membrane protein</topology>
    </subcellularLocation>
</comment>
<evidence type="ECO:0000256" key="11">
    <source>
        <dbReference type="ARBA" id="ARBA00047594"/>
    </source>
</evidence>
<evidence type="ECO:0000256" key="9">
    <source>
        <dbReference type="ARBA" id="ARBA00023136"/>
    </source>
</evidence>
<evidence type="ECO:0000256" key="4">
    <source>
        <dbReference type="ARBA" id="ARBA00021581"/>
    </source>
</evidence>
<keyword evidence="9 12" id="KW-0472">Membrane</keyword>
<organism evidence="13 14">
    <name type="scientific">Methanochimaera problematica</name>
    <dbReference type="NCBI Taxonomy" id="2609417"/>
    <lineage>
        <taxon>Archaea</taxon>
        <taxon>Methanobacteriati</taxon>
        <taxon>Methanobacteriota</taxon>
        <taxon>Stenosarchaea group</taxon>
        <taxon>Methanomicrobia</taxon>
        <taxon>Methanomicrobiales</taxon>
        <taxon>Methanomicrobiaceae</taxon>
        <taxon>Methanochimaera</taxon>
    </lineage>
</organism>
<dbReference type="Pfam" id="PF02673">
    <property type="entry name" value="BacA"/>
    <property type="match status" value="1"/>
</dbReference>
<protein>
    <recommendedName>
        <fullName evidence="4">Undecaprenyl-diphosphatase</fullName>
        <ecNumber evidence="3">3.6.1.27</ecNumber>
    </recommendedName>
    <alternativeName>
        <fullName evidence="10">Undecaprenyl pyrophosphate phosphatase</fullName>
    </alternativeName>
</protein>
<feature type="transmembrane region" description="Helical" evidence="12">
    <location>
        <begin position="206"/>
        <end position="227"/>
    </location>
</feature>
<dbReference type="RefSeq" id="WP_317135750.1">
    <property type="nucleotide sequence ID" value="NZ_CP043875.1"/>
</dbReference>
<keyword evidence="8 12" id="KW-1133">Transmembrane helix</keyword>
<evidence type="ECO:0000256" key="5">
    <source>
        <dbReference type="ARBA" id="ARBA00022475"/>
    </source>
</evidence>
<feature type="transmembrane region" description="Helical" evidence="12">
    <location>
        <begin position="81"/>
        <end position="103"/>
    </location>
</feature>
<dbReference type="EMBL" id="CP043875">
    <property type="protein sequence ID" value="WOF16338.1"/>
    <property type="molecule type" value="Genomic_DNA"/>
</dbReference>
<evidence type="ECO:0000256" key="6">
    <source>
        <dbReference type="ARBA" id="ARBA00022692"/>
    </source>
</evidence>
<dbReference type="EC" id="3.6.1.27" evidence="3"/>
<evidence type="ECO:0000256" key="3">
    <source>
        <dbReference type="ARBA" id="ARBA00012374"/>
    </source>
</evidence>
<keyword evidence="5" id="KW-1003">Cell membrane</keyword>
<dbReference type="AlphaFoldDB" id="A0AA97FDM8"/>
<dbReference type="GO" id="GO:0050380">
    <property type="term" value="F:undecaprenyl-diphosphatase activity"/>
    <property type="evidence" value="ECO:0007669"/>
    <property type="project" value="UniProtKB-EC"/>
</dbReference>